<evidence type="ECO:0000256" key="3">
    <source>
        <dbReference type="ARBA" id="ARBA00023186"/>
    </source>
</evidence>
<comment type="function">
    <text evidence="5">Zinc chaperone that directly transfers zinc cofactor to target proteins, thereby activating them. Zinc is transferred from the CXCC motif in the GTPase domain to the zinc binding site in target proteins in a process requiring GTP hydrolysis.</text>
</comment>
<dbReference type="Proteomes" id="UP000603352">
    <property type="component" value="Unassembled WGS sequence"/>
</dbReference>
<dbReference type="InterPro" id="IPR051316">
    <property type="entry name" value="Zinc-reg_GTPase_activator"/>
</dbReference>
<evidence type="ECO:0000256" key="2">
    <source>
        <dbReference type="ARBA" id="ARBA00022801"/>
    </source>
</evidence>
<evidence type="ECO:0000256" key="4">
    <source>
        <dbReference type="ARBA" id="ARBA00034320"/>
    </source>
</evidence>
<evidence type="ECO:0000313" key="9">
    <source>
        <dbReference type="EMBL" id="GGB25613.1"/>
    </source>
</evidence>
<dbReference type="GO" id="GO:0005524">
    <property type="term" value="F:ATP binding"/>
    <property type="evidence" value="ECO:0007669"/>
    <property type="project" value="UniProtKB-KW"/>
</dbReference>
<dbReference type="InterPro" id="IPR036627">
    <property type="entry name" value="CobW-likC_sf"/>
</dbReference>
<keyword evidence="2" id="KW-0378">Hydrolase</keyword>
<evidence type="ECO:0000259" key="7">
    <source>
        <dbReference type="Pfam" id="PF02492"/>
    </source>
</evidence>
<dbReference type="Pfam" id="PF07683">
    <property type="entry name" value="CobW_C"/>
    <property type="match status" value="1"/>
</dbReference>
<evidence type="ECO:0000256" key="6">
    <source>
        <dbReference type="ARBA" id="ARBA00049117"/>
    </source>
</evidence>
<sequence length="368" mass="39193">MAERIMPECIVAERRIPVLVITGFLGAGKTSLIADIFRGRPDLAPATALVVNEFGETGIDHVLLRAASERQVAIDAGCICCTMRSDLTDALMRLHLDHARGVIDRLDRVIIETTGLADPAPIIHTLAAHPLIAARFALSGIIACIDAEHGAGQIDRHEEALRQVVLADRIVITKTDLTDAGTITTLMKRIMALNAGARIMDRDVALNAVDTLISPLPYAPDAHGDTARAWLAAEAAADRMACADGSCTVPGHRHHHEHGHDHDHHQAADARIATAMRTLPAGTPQDRIVRAADHLAAAMGPGLLRLKGLLPAEGERPPLALHGVQHRLYPPMPLNADASLPDKPTLVAITIDADPAAALDSLVREALS</sequence>
<keyword evidence="10" id="KW-1185">Reference proteome</keyword>
<dbReference type="RefSeq" id="WP_188574250.1">
    <property type="nucleotide sequence ID" value="NZ_BMDZ01000002.1"/>
</dbReference>
<dbReference type="InterPro" id="IPR011629">
    <property type="entry name" value="CobW-like_C"/>
</dbReference>
<feature type="domain" description="CobW C-terminal" evidence="8">
    <location>
        <begin position="288"/>
        <end position="362"/>
    </location>
</feature>
<dbReference type="SUPFAM" id="SSF52540">
    <property type="entry name" value="P-loop containing nucleoside triphosphate hydrolases"/>
    <property type="match status" value="1"/>
</dbReference>
<proteinExistence type="inferred from homology"/>
<feature type="domain" description="CobW/HypB/UreG nucleotide-binding" evidence="7">
    <location>
        <begin position="17"/>
        <end position="200"/>
    </location>
</feature>
<keyword evidence="1" id="KW-0547">Nucleotide-binding</keyword>
<name>A0ABQ1I7V9_9PROT</name>
<protein>
    <submittedName>
        <fullName evidence="9">ATP-binding protein</fullName>
    </submittedName>
</protein>
<dbReference type="CDD" id="cd03112">
    <property type="entry name" value="CobW-like"/>
    <property type="match status" value="1"/>
</dbReference>
<gene>
    <name evidence="9" type="ORF">GCM10011505_03520</name>
</gene>
<dbReference type="Pfam" id="PF02492">
    <property type="entry name" value="cobW"/>
    <property type="match status" value="1"/>
</dbReference>
<dbReference type="Gene3D" id="3.40.50.300">
    <property type="entry name" value="P-loop containing nucleotide triphosphate hydrolases"/>
    <property type="match status" value="1"/>
</dbReference>
<evidence type="ECO:0000313" key="10">
    <source>
        <dbReference type="Proteomes" id="UP000603352"/>
    </source>
</evidence>
<comment type="similarity">
    <text evidence="4">Belongs to the SIMIBI class G3E GTPase family. ZNG1 subfamily.</text>
</comment>
<dbReference type="PANTHER" id="PTHR13748">
    <property type="entry name" value="COBW-RELATED"/>
    <property type="match status" value="1"/>
</dbReference>
<organism evidence="9 10">
    <name type="scientific">Tistrella bauzanensis</name>
    <dbReference type="NCBI Taxonomy" id="657419"/>
    <lineage>
        <taxon>Bacteria</taxon>
        <taxon>Pseudomonadati</taxon>
        <taxon>Pseudomonadota</taxon>
        <taxon>Alphaproteobacteria</taxon>
        <taxon>Geminicoccales</taxon>
        <taxon>Geminicoccaceae</taxon>
        <taxon>Tistrella</taxon>
    </lineage>
</organism>
<dbReference type="InterPro" id="IPR027417">
    <property type="entry name" value="P-loop_NTPase"/>
</dbReference>
<evidence type="ECO:0000259" key="8">
    <source>
        <dbReference type="Pfam" id="PF07683"/>
    </source>
</evidence>
<evidence type="ECO:0000256" key="1">
    <source>
        <dbReference type="ARBA" id="ARBA00022741"/>
    </source>
</evidence>
<keyword evidence="3" id="KW-0143">Chaperone</keyword>
<reference evidence="10" key="1">
    <citation type="journal article" date="2019" name="Int. J. Syst. Evol. Microbiol.">
        <title>The Global Catalogue of Microorganisms (GCM) 10K type strain sequencing project: providing services to taxonomists for standard genome sequencing and annotation.</title>
        <authorList>
            <consortium name="The Broad Institute Genomics Platform"/>
            <consortium name="The Broad Institute Genome Sequencing Center for Infectious Disease"/>
            <person name="Wu L."/>
            <person name="Ma J."/>
        </authorList>
    </citation>
    <scope>NUCLEOTIDE SEQUENCE [LARGE SCALE GENOMIC DNA]</scope>
    <source>
        <strain evidence="10">CGMCC 1.10188</strain>
    </source>
</reference>
<dbReference type="EMBL" id="BMDZ01000002">
    <property type="protein sequence ID" value="GGB25613.1"/>
    <property type="molecule type" value="Genomic_DNA"/>
</dbReference>
<dbReference type="SUPFAM" id="SSF90002">
    <property type="entry name" value="Hypothetical protein YjiA, C-terminal domain"/>
    <property type="match status" value="1"/>
</dbReference>
<dbReference type="PANTHER" id="PTHR13748:SF62">
    <property type="entry name" value="COBW DOMAIN-CONTAINING PROTEIN"/>
    <property type="match status" value="1"/>
</dbReference>
<dbReference type="Gene3D" id="3.30.1220.10">
    <property type="entry name" value="CobW-like, C-terminal domain"/>
    <property type="match status" value="1"/>
</dbReference>
<comment type="catalytic activity">
    <reaction evidence="6">
        <text>GTP + H2O = GDP + phosphate + H(+)</text>
        <dbReference type="Rhea" id="RHEA:19669"/>
        <dbReference type="ChEBI" id="CHEBI:15377"/>
        <dbReference type="ChEBI" id="CHEBI:15378"/>
        <dbReference type="ChEBI" id="CHEBI:37565"/>
        <dbReference type="ChEBI" id="CHEBI:43474"/>
        <dbReference type="ChEBI" id="CHEBI:58189"/>
    </reaction>
    <physiologicalReaction direction="left-to-right" evidence="6">
        <dbReference type="Rhea" id="RHEA:19670"/>
    </physiologicalReaction>
</comment>
<dbReference type="InterPro" id="IPR003495">
    <property type="entry name" value="CobW/HypB/UreG_nucleotide-bd"/>
</dbReference>
<accession>A0ABQ1I7V9</accession>
<comment type="caution">
    <text evidence="9">The sequence shown here is derived from an EMBL/GenBank/DDBJ whole genome shotgun (WGS) entry which is preliminary data.</text>
</comment>
<keyword evidence="9" id="KW-0067">ATP-binding</keyword>
<evidence type="ECO:0000256" key="5">
    <source>
        <dbReference type="ARBA" id="ARBA00045658"/>
    </source>
</evidence>